<accession>A0A917M385</accession>
<reference evidence="4" key="2">
    <citation type="submission" date="2020-09" db="EMBL/GenBank/DDBJ databases">
        <authorList>
            <person name="Sun Q."/>
            <person name="Zhou Y."/>
        </authorList>
    </citation>
    <scope>NUCLEOTIDE SEQUENCE</scope>
    <source>
        <strain evidence="4">CGMCC 1.12754</strain>
    </source>
</reference>
<feature type="compositionally biased region" description="Basic and acidic residues" evidence="1">
    <location>
        <begin position="24"/>
        <end position="41"/>
    </location>
</feature>
<dbReference type="EMBL" id="BMFR01000006">
    <property type="protein sequence ID" value="GGG74157.1"/>
    <property type="molecule type" value="Genomic_DNA"/>
</dbReference>
<feature type="domain" description="DUF3048" evidence="2">
    <location>
        <begin position="55"/>
        <end position="197"/>
    </location>
</feature>
<proteinExistence type="predicted"/>
<keyword evidence="5" id="KW-1185">Reference proteome</keyword>
<feature type="region of interest" description="Disordered" evidence="1">
    <location>
        <begin position="24"/>
        <end position="47"/>
    </location>
</feature>
<comment type="caution">
    <text evidence="4">The sequence shown here is derived from an EMBL/GenBank/DDBJ whole genome shotgun (WGS) entry which is preliminary data.</text>
</comment>
<dbReference type="Proteomes" id="UP000622860">
    <property type="component" value="Unassembled WGS sequence"/>
</dbReference>
<dbReference type="InterPro" id="IPR023158">
    <property type="entry name" value="YerB-like_sf"/>
</dbReference>
<dbReference type="InterPro" id="IPR035328">
    <property type="entry name" value="DUF3048_C"/>
</dbReference>
<reference evidence="4" key="1">
    <citation type="journal article" date="2014" name="Int. J. Syst. Evol. Microbiol.">
        <title>Complete genome sequence of Corynebacterium casei LMG S-19264T (=DSM 44701T), isolated from a smear-ripened cheese.</title>
        <authorList>
            <consortium name="US DOE Joint Genome Institute (JGI-PGF)"/>
            <person name="Walter F."/>
            <person name="Albersmeier A."/>
            <person name="Kalinowski J."/>
            <person name="Ruckert C."/>
        </authorList>
    </citation>
    <scope>NUCLEOTIDE SEQUENCE</scope>
    <source>
        <strain evidence="4">CGMCC 1.12754</strain>
    </source>
</reference>
<evidence type="ECO:0000313" key="5">
    <source>
        <dbReference type="Proteomes" id="UP000622860"/>
    </source>
</evidence>
<dbReference type="AlphaFoldDB" id="A0A917M385"/>
<evidence type="ECO:0000256" key="1">
    <source>
        <dbReference type="SAM" id="MobiDB-lite"/>
    </source>
</evidence>
<dbReference type="Gene3D" id="3.50.90.10">
    <property type="entry name" value="YerB-like"/>
    <property type="match status" value="1"/>
</dbReference>
<keyword evidence="4" id="KW-0449">Lipoprotein</keyword>
<dbReference type="RefSeq" id="WP_188455102.1">
    <property type="nucleotide sequence ID" value="NZ_BMFR01000006.1"/>
</dbReference>
<evidence type="ECO:0000259" key="3">
    <source>
        <dbReference type="Pfam" id="PF17479"/>
    </source>
</evidence>
<feature type="domain" description="DUF3048" evidence="3">
    <location>
        <begin position="226"/>
        <end position="336"/>
    </location>
</feature>
<dbReference type="InterPro" id="IPR021416">
    <property type="entry name" value="DUF3048_N"/>
</dbReference>
<name>A0A917M385_9BACI</name>
<protein>
    <submittedName>
        <fullName evidence="4">Lipoprotein YerB</fullName>
    </submittedName>
</protein>
<gene>
    <name evidence="4" type="primary">yerB</name>
    <name evidence="4" type="ORF">GCM10011398_18440</name>
</gene>
<dbReference type="Pfam" id="PF17479">
    <property type="entry name" value="DUF3048_C"/>
    <property type="match status" value="1"/>
</dbReference>
<dbReference type="Pfam" id="PF11258">
    <property type="entry name" value="DUF3048"/>
    <property type="match status" value="1"/>
</dbReference>
<sequence length="353" mass="40011">MRRRFFYVMFVVFVLLAGCSKDEEQARNNESKDSTVEEKTNNPDITEETKNVYPLTGIGTNEDTDNRIVGVMVNNHSKARPQTGLSKADVVFEILAEGRITRFLALFQSEKPDVVGPVRSAREYYFELANGYNALYIYHGAANFVNDMIRERGIEHLNGSLYDNDGHLFKRASFRKAPHNSYLQFDAVYDVAKSKGYNITAEYEPLPFLSEDEAQNVTGEPAQHVEIVYSNNTVMEIVEFDYDTDSGKYTRYNDREKTVERETEKPIQVDNVFIVETDHEVIDDAGRRAVDIESGGNAYLIQKGKVQQVQWENKDGRIIPVKDGKPVGFVPGKTWINIIPDNPGIDNAVNVSN</sequence>
<evidence type="ECO:0000313" key="4">
    <source>
        <dbReference type="EMBL" id="GGG74157.1"/>
    </source>
</evidence>
<evidence type="ECO:0000259" key="2">
    <source>
        <dbReference type="Pfam" id="PF11258"/>
    </source>
</evidence>
<dbReference type="SUPFAM" id="SSF159774">
    <property type="entry name" value="YerB-like"/>
    <property type="match status" value="1"/>
</dbReference>
<organism evidence="4 5">
    <name type="scientific">Virgibacillus oceani</name>
    <dbReference type="NCBI Taxonomy" id="1479511"/>
    <lineage>
        <taxon>Bacteria</taxon>
        <taxon>Bacillati</taxon>
        <taxon>Bacillota</taxon>
        <taxon>Bacilli</taxon>
        <taxon>Bacillales</taxon>
        <taxon>Bacillaceae</taxon>
        <taxon>Virgibacillus</taxon>
    </lineage>
</organism>
<dbReference type="PROSITE" id="PS51257">
    <property type="entry name" value="PROKAR_LIPOPROTEIN"/>
    <property type="match status" value="1"/>
</dbReference>